<dbReference type="EMBL" id="HBFK01032436">
    <property type="protein sequence ID" value="CAD8753208.1"/>
    <property type="molecule type" value="Transcribed_RNA"/>
</dbReference>
<evidence type="ECO:0000256" key="2">
    <source>
        <dbReference type="ARBA" id="ARBA00022490"/>
    </source>
</evidence>
<accession>A0A6T8NW56</accession>
<dbReference type="PROSITE" id="PS50255">
    <property type="entry name" value="CYTOCHROME_B5_2"/>
    <property type="match status" value="1"/>
</dbReference>
<feature type="domain" description="Cytochrome b5 heme-binding" evidence="10">
    <location>
        <begin position="12"/>
        <end position="68"/>
    </location>
</feature>
<evidence type="ECO:0000259" key="10">
    <source>
        <dbReference type="PROSITE" id="PS50255"/>
    </source>
</evidence>
<sequence length="236" mass="27212">MVADTGVDERTRTHFTPSEVAAHNSSQDDCWVSFLGRVYDLTPLLVEHAGDLVQPIADAAGKDISHWFDKETGDVKRWENTETGLPEYYTPMGRFLHVPPSDPSDNFQTDFGLPWWMDHLEKEPKYWLGMLSQKRVRRVRIVNMLTKDEHTIEVCAEDTVDQICEKYLVYNSHAQSYTWKRLPTNGGKDMIVLDMTKTLEDNGLVDEGDEFEELGIDEDYYVPSVHLYFKDDLTEG</sequence>
<protein>
    <recommendedName>
        <fullName evidence="8">Cytochrome b5 domain-containing protein 1</fullName>
    </recommendedName>
</protein>
<evidence type="ECO:0000256" key="6">
    <source>
        <dbReference type="ARBA" id="ARBA00023212"/>
    </source>
</evidence>
<keyword evidence="5" id="KW-0408">Iron</keyword>
<reference evidence="11" key="1">
    <citation type="submission" date="2021-01" db="EMBL/GenBank/DDBJ databases">
        <authorList>
            <person name="Corre E."/>
            <person name="Pelletier E."/>
            <person name="Niang G."/>
            <person name="Scheremetjew M."/>
            <person name="Finn R."/>
            <person name="Kale V."/>
            <person name="Holt S."/>
            <person name="Cochrane G."/>
            <person name="Meng A."/>
            <person name="Brown T."/>
            <person name="Cohen L."/>
        </authorList>
    </citation>
    <scope>NUCLEOTIDE SEQUENCE</scope>
    <source>
        <strain evidence="11">CCMP441</strain>
    </source>
</reference>
<dbReference type="Gene3D" id="3.10.120.10">
    <property type="entry name" value="Cytochrome b5-like heme/steroid binding domain"/>
    <property type="match status" value="1"/>
</dbReference>
<name>A0A6T8NW56_HEMAN</name>
<evidence type="ECO:0000313" key="11">
    <source>
        <dbReference type="EMBL" id="CAD8753208.1"/>
    </source>
</evidence>
<dbReference type="Pfam" id="PF00173">
    <property type="entry name" value="Cyt-b5"/>
    <property type="match status" value="1"/>
</dbReference>
<organism evidence="11">
    <name type="scientific">Hemiselmis andersenii</name>
    <name type="common">Cryptophyte alga</name>
    <dbReference type="NCBI Taxonomy" id="464988"/>
    <lineage>
        <taxon>Eukaryota</taxon>
        <taxon>Cryptophyceae</taxon>
        <taxon>Cryptomonadales</taxon>
        <taxon>Hemiselmidaceae</taxon>
        <taxon>Hemiselmis</taxon>
    </lineage>
</organism>
<dbReference type="AlphaFoldDB" id="A0A6T8NW56"/>
<keyword evidence="3" id="KW-0349">Heme</keyword>
<dbReference type="SMART" id="SM01117">
    <property type="entry name" value="Cyt-b5"/>
    <property type="match status" value="1"/>
</dbReference>
<evidence type="ECO:0000256" key="4">
    <source>
        <dbReference type="ARBA" id="ARBA00022723"/>
    </source>
</evidence>
<dbReference type="GO" id="GO:0005930">
    <property type="term" value="C:axoneme"/>
    <property type="evidence" value="ECO:0007669"/>
    <property type="project" value="UniProtKB-SubCell"/>
</dbReference>
<keyword evidence="6" id="KW-0206">Cytoskeleton</keyword>
<keyword evidence="7" id="KW-0966">Cell projection</keyword>
<evidence type="ECO:0000256" key="3">
    <source>
        <dbReference type="ARBA" id="ARBA00022617"/>
    </source>
</evidence>
<dbReference type="SUPFAM" id="SSF55856">
    <property type="entry name" value="Cytochrome b5-like heme/steroid binding domain"/>
    <property type="match status" value="1"/>
</dbReference>
<dbReference type="InterPro" id="IPR052320">
    <property type="entry name" value="Cytochrome_b5_domain"/>
</dbReference>
<keyword evidence="2" id="KW-0963">Cytoplasm</keyword>
<comment type="subcellular location">
    <subcellularLocation>
        <location evidence="1">Cytoplasm</location>
        <location evidence="1">Cytoskeleton</location>
        <location evidence="1">Cilium axoneme</location>
    </subcellularLocation>
</comment>
<evidence type="ECO:0000256" key="5">
    <source>
        <dbReference type="ARBA" id="ARBA00023004"/>
    </source>
</evidence>
<dbReference type="InterPro" id="IPR036400">
    <property type="entry name" value="Cyt_B5-like_heme/steroid_sf"/>
</dbReference>
<comment type="function">
    <text evidence="9">Radial spoke stalk protein that binds heme under oxidizing conditions. Required for the coordinated beating of multiple cilia maybe by functioning in a redox signaling pathway.</text>
</comment>
<evidence type="ECO:0000256" key="9">
    <source>
        <dbReference type="ARBA" id="ARBA00046139"/>
    </source>
</evidence>
<proteinExistence type="predicted"/>
<keyword evidence="4" id="KW-0479">Metal-binding</keyword>
<gene>
    <name evidence="11" type="ORF">HAND1043_LOCUS19714</name>
</gene>
<evidence type="ECO:0000256" key="8">
    <source>
        <dbReference type="ARBA" id="ARBA00040649"/>
    </source>
</evidence>
<evidence type="ECO:0000256" key="7">
    <source>
        <dbReference type="ARBA" id="ARBA00023273"/>
    </source>
</evidence>
<dbReference type="PANTHER" id="PTHR21281">
    <property type="entry name" value="CYTOCHROME B5 DOMAIN-CONTAINING PROTEIN 1"/>
    <property type="match status" value="1"/>
</dbReference>
<dbReference type="GO" id="GO:0046872">
    <property type="term" value="F:metal ion binding"/>
    <property type="evidence" value="ECO:0007669"/>
    <property type="project" value="UniProtKB-KW"/>
</dbReference>
<evidence type="ECO:0000256" key="1">
    <source>
        <dbReference type="ARBA" id="ARBA00004430"/>
    </source>
</evidence>
<dbReference type="PANTHER" id="PTHR21281:SF0">
    <property type="entry name" value="CYTOCHROME B5 DOMAIN-CONTAINING PROTEIN 1"/>
    <property type="match status" value="1"/>
</dbReference>
<dbReference type="InterPro" id="IPR001199">
    <property type="entry name" value="Cyt_B5-like_heme/steroid-bd"/>
</dbReference>